<sequence>MTTPIATSIIAAQACRYMEVAPISSFGDGSELAAAMAEMYPIALRACLEQADWEFASVLVRLPAAVPAATVATDDEMPNLYTLPGDLVKVREVGDADTIWHIDREGLRASDAAPLRVRYTGTIETEARLPAEFQLAVAAKLASLMGPRWLGAQSKIDALRAEAEDLLKTAMRSSARAASEMRYDGLDDEGDWVAEALR</sequence>
<dbReference type="STRING" id="349102.Rsph17025_0439"/>
<evidence type="ECO:0000313" key="1">
    <source>
        <dbReference type="EMBL" id="ABP69345.1"/>
    </source>
</evidence>
<organism evidence="1">
    <name type="scientific">Cereibacter sphaeroides (strain ATCC 17025 / ATH 2.4.3)</name>
    <name type="common">Rhodobacter sphaeroides</name>
    <dbReference type="NCBI Taxonomy" id="349102"/>
    <lineage>
        <taxon>Bacteria</taxon>
        <taxon>Pseudomonadati</taxon>
        <taxon>Pseudomonadota</taxon>
        <taxon>Alphaproteobacteria</taxon>
        <taxon>Rhodobacterales</taxon>
        <taxon>Paracoccaceae</taxon>
        <taxon>Cereibacter</taxon>
    </lineage>
</organism>
<reference evidence="1" key="1">
    <citation type="submission" date="2007-04" db="EMBL/GenBank/DDBJ databases">
        <title>Complete sequence of chromosome of Rhodobacter sphaeroides ATCC 17025.</title>
        <authorList>
            <consortium name="US DOE Joint Genome Institute"/>
            <person name="Copeland A."/>
            <person name="Lucas S."/>
            <person name="Lapidus A."/>
            <person name="Barry K."/>
            <person name="Detter J.C."/>
            <person name="Glavina del Rio T."/>
            <person name="Hammon N."/>
            <person name="Israni S."/>
            <person name="Dalin E."/>
            <person name="Tice H."/>
            <person name="Pitluck S."/>
            <person name="Chertkov O."/>
            <person name="Brettin T."/>
            <person name="Bruce D."/>
            <person name="Han C."/>
            <person name="Schmutz J."/>
            <person name="Larimer F."/>
            <person name="Land M."/>
            <person name="Hauser L."/>
            <person name="Kyrpides N."/>
            <person name="Kim E."/>
            <person name="Richardson P."/>
            <person name="Mackenzie C."/>
            <person name="Choudhary M."/>
            <person name="Donohue T.J."/>
            <person name="Kaplan S."/>
        </authorList>
    </citation>
    <scope>NUCLEOTIDE SEQUENCE [LARGE SCALE GENOMIC DNA]</scope>
    <source>
        <strain evidence="1">ATCC 17025</strain>
    </source>
</reference>
<dbReference type="BioCyc" id="RSPH349102:G1G8M-452-MONOMER"/>
<dbReference type="AlphaFoldDB" id="A4WPN1"/>
<dbReference type="KEGG" id="rsq:Rsph17025_0439"/>
<accession>A4WPN1</accession>
<dbReference type="EMBL" id="CP000661">
    <property type="protein sequence ID" value="ABP69345.1"/>
    <property type="molecule type" value="Genomic_DNA"/>
</dbReference>
<proteinExistence type="predicted"/>
<gene>
    <name evidence="1" type="ordered locus">Rsph17025_0439</name>
</gene>
<dbReference type="HOGENOM" id="CLU_1377225_0_0_5"/>
<name>A4WPN1_CERS5</name>
<protein>
    <submittedName>
        <fullName evidence="1">Uncharacterized protein</fullName>
    </submittedName>
</protein>